<name>A0A2T0FNU7_9ASCO</name>
<evidence type="ECO:0000313" key="10">
    <source>
        <dbReference type="EMBL" id="PRT56663.1"/>
    </source>
</evidence>
<dbReference type="Gene3D" id="3.10.120.10">
    <property type="entry name" value="Cytochrome b5-like heme/steroid binding domain"/>
    <property type="match status" value="1"/>
</dbReference>
<dbReference type="GeneID" id="36518031"/>
<dbReference type="SUPFAM" id="SSF56645">
    <property type="entry name" value="Acyl-CoA dehydrogenase NM domain-like"/>
    <property type="match status" value="1"/>
</dbReference>
<keyword evidence="7" id="KW-0560">Oxidoreductase</keyword>
<feature type="domain" description="Cytochrome b5 heme-binding" evidence="9">
    <location>
        <begin position="2"/>
        <end position="79"/>
    </location>
</feature>
<proteinExistence type="inferred from homology"/>
<accession>A0A2T0FNU7</accession>
<organism evidence="10 11">
    <name type="scientific">Wickerhamiella sorbophila</name>
    <dbReference type="NCBI Taxonomy" id="45607"/>
    <lineage>
        <taxon>Eukaryota</taxon>
        <taxon>Fungi</taxon>
        <taxon>Dikarya</taxon>
        <taxon>Ascomycota</taxon>
        <taxon>Saccharomycotina</taxon>
        <taxon>Dipodascomycetes</taxon>
        <taxon>Dipodascales</taxon>
        <taxon>Trichomonascaceae</taxon>
        <taxon>Wickerhamiella</taxon>
    </lineage>
</organism>
<dbReference type="InterPro" id="IPR037069">
    <property type="entry name" value="AcylCoA_DH/ox_N_sf"/>
</dbReference>
<dbReference type="InterPro" id="IPR036400">
    <property type="entry name" value="Cyt_B5-like_heme/steroid_sf"/>
</dbReference>
<dbReference type="EMBL" id="NDIQ01000022">
    <property type="protein sequence ID" value="PRT56663.1"/>
    <property type="molecule type" value="Genomic_DNA"/>
</dbReference>
<sequence>MSKEYTAEEVSKHNTPEDLWIIIDGNVFDVTEWQKDHPGGKKMLQKVGGKDATKFFHKYHEPAVVMRKFGNNFKIGKLSPNPAVATVSANPTMAKIPRITALPTNGEDGEPLEQFGDMIPYADPMWYQGFHSQHHDESHAALRDRIRSYVDEKISPYIDEWEEADEIPASVFKEFAEAGWLPYALGSKKFPSEYAENKHADIVPNEKFDPFHESILGDELSRPGSGALVWYLVGGYSIGIPPVLNFAKDSIKKRVLPDVFSGKKRICLCITEPSGGSDVANLVTEAKLSADGKHYVVNGVKKWITNGMFADFFSVAVRTGGPGMGGISMLLIERTFDGVSTRHIATQGMNASGTALVTFDDVKVPVENLLGEENKGFQIIMRNFNHERLGCITQANRFSRVCYEEAIKWAFQRETFGVKLFKHDVIRNKLAQMACRIEASCALADALVYQSSKMEEDEAMLRLGGNIAGCKAFSTQTFEYCAREASQIFGGLSYTRGGKGGKVERLYRVVRALAIPGGSEEIMLDLSIRQSVKVHQMYGANL</sequence>
<comment type="similarity">
    <text evidence="2">Belongs to the acyl-CoA dehydrogenase family.</text>
</comment>
<dbReference type="Pfam" id="PF02771">
    <property type="entry name" value="Acyl-CoA_dh_N"/>
    <property type="match status" value="1"/>
</dbReference>
<keyword evidence="8" id="KW-0408">Iron</keyword>
<keyword evidence="6" id="KW-0274">FAD</keyword>
<dbReference type="GO" id="GO:0050660">
    <property type="term" value="F:flavin adenine dinucleotide binding"/>
    <property type="evidence" value="ECO:0007669"/>
    <property type="project" value="InterPro"/>
</dbReference>
<evidence type="ECO:0000256" key="1">
    <source>
        <dbReference type="ARBA" id="ARBA00001974"/>
    </source>
</evidence>
<evidence type="ECO:0000256" key="8">
    <source>
        <dbReference type="ARBA" id="ARBA00023004"/>
    </source>
</evidence>
<keyword evidence="11" id="KW-1185">Reference proteome</keyword>
<keyword evidence="3" id="KW-0349">Heme</keyword>
<evidence type="ECO:0000256" key="7">
    <source>
        <dbReference type="ARBA" id="ARBA00023002"/>
    </source>
</evidence>
<dbReference type="GO" id="GO:0046872">
    <property type="term" value="F:metal ion binding"/>
    <property type="evidence" value="ECO:0007669"/>
    <property type="project" value="UniProtKB-KW"/>
</dbReference>
<dbReference type="PANTHER" id="PTHR48083">
    <property type="entry name" value="MEDIUM-CHAIN SPECIFIC ACYL-COA DEHYDROGENASE, MITOCHONDRIAL-RELATED"/>
    <property type="match status" value="1"/>
</dbReference>
<gene>
    <name evidence="10" type="ORF">B9G98_04283</name>
</gene>
<dbReference type="InterPro" id="IPR050741">
    <property type="entry name" value="Acyl-CoA_dehydrogenase"/>
</dbReference>
<dbReference type="PROSITE" id="PS50255">
    <property type="entry name" value="CYTOCHROME_B5_2"/>
    <property type="match status" value="1"/>
</dbReference>
<evidence type="ECO:0000313" key="11">
    <source>
        <dbReference type="Proteomes" id="UP000238350"/>
    </source>
</evidence>
<dbReference type="GO" id="GO:0005737">
    <property type="term" value="C:cytoplasm"/>
    <property type="evidence" value="ECO:0007669"/>
    <property type="project" value="TreeGrafter"/>
</dbReference>
<dbReference type="Pfam" id="PF00441">
    <property type="entry name" value="Acyl-CoA_dh_1"/>
    <property type="match status" value="1"/>
</dbReference>
<keyword evidence="4" id="KW-0285">Flavoprotein</keyword>
<dbReference type="FunFam" id="3.10.120.10:FF:000007">
    <property type="entry name" value="Sulfite oxidase, mitochondrial"/>
    <property type="match status" value="1"/>
</dbReference>
<evidence type="ECO:0000256" key="6">
    <source>
        <dbReference type="ARBA" id="ARBA00022827"/>
    </source>
</evidence>
<comment type="cofactor">
    <cofactor evidence="1">
        <name>FAD</name>
        <dbReference type="ChEBI" id="CHEBI:57692"/>
    </cofactor>
</comment>
<evidence type="ECO:0000259" key="9">
    <source>
        <dbReference type="PROSITE" id="PS50255"/>
    </source>
</evidence>
<dbReference type="STRING" id="45607.A0A2T0FNU7"/>
<dbReference type="Gene3D" id="1.10.540.10">
    <property type="entry name" value="Acyl-CoA dehydrogenase/oxidase, N-terminal domain"/>
    <property type="match status" value="1"/>
</dbReference>
<dbReference type="SMART" id="SM01117">
    <property type="entry name" value="Cyt-b5"/>
    <property type="match status" value="1"/>
</dbReference>
<dbReference type="InterPro" id="IPR001199">
    <property type="entry name" value="Cyt_B5-like_heme/steroid-bd"/>
</dbReference>
<dbReference type="InterPro" id="IPR006091">
    <property type="entry name" value="Acyl-CoA_Oxase/DH_mid-dom"/>
</dbReference>
<protein>
    <submittedName>
        <fullName evidence="10">Acyl-CoA dehydrogenase</fullName>
    </submittedName>
</protein>
<reference evidence="10 11" key="1">
    <citation type="submission" date="2017-04" db="EMBL/GenBank/DDBJ databases">
        <title>Genome sequencing of [Candida] sorbophila.</title>
        <authorList>
            <person name="Ahn J.O."/>
        </authorList>
    </citation>
    <scope>NUCLEOTIDE SEQUENCE [LARGE SCALE GENOMIC DNA]</scope>
    <source>
        <strain evidence="10 11">DS02</strain>
    </source>
</reference>
<dbReference type="InterPro" id="IPR009075">
    <property type="entry name" value="AcylCo_DH/oxidase_C"/>
</dbReference>
<evidence type="ECO:0000256" key="5">
    <source>
        <dbReference type="ARBA" id="ARBA00022723"/>
    </source>
</evidence>
<dbReference type="SUPFAM" id="SSF47203">
    <property type="entry name" value="Acyl-CoA dehydrogenase C-terminal domain-like"/>
    <property type="match status" value="1"/>
</dbReference>
<dbReference type="InterPro" id="IPR009100">
    <property type="entry name" value="AcylCoA_DH/oxidase_NM_dom_sf"/>
</dbReference>
<dbReference type="InterPro" id="IPR046373">
    <property type="entry name" value="Acyl-CoA_Oxase/DH_mid-dom_sf"/>
</dbReference>
<evidence type="ECO:0000256" key="3">
    <source>
        <dbReference type="ARBA" id="ARBA00022617"/>
    </source>
</evidence>
<dbReference type="AlphaFoldDB" id="A0A2T0FNU7"/>
<dbReference type="InterPro" id="IPR013786">
    <property type="entry name" value="AcylCoA_DH/ox_N"/>
</dbReference>
<evidence type="ECO:0000256" key="4">
    <source>
        <dbReference type="ARBA" id="ARBA00022630"/>
    </source>
</evidence>
<dbReference type="GO" id="GO:0033539">
    <property type="term" value="P:fatty acid beta-oxidation using acyl-CoA dehydrogenase"/>
    <property type="evidence" value="ECO:0007669"/>
    <property type="project" value="TreeGrafter"/>
</dbReference>
<keyword evidence="5" id="KW-0479">Metal-binding</keyword>
<dbReference type="RefSeq" id="XP_024666608.1">
    <property type="nucleotide sequence ID" value="XM_024810840.1"/>
</dbReference>
<dbReference type="OrthoDB" id="10254877at2759"/>
<dbReference type="Pfam" id="PF00173">
    <property type="entry name" value="Cyt-b5"/>
    <property type="match status" value="1"/>
</dbReference>
<dbReference type="Proteomes" id="UP000238350">
    <property type="component" value="Unassembled WGS sequence"/>
</dbReference>
<dbReference type="PANTHER" id="PTHR48083:SF28">
    <property type="entry name" value="ACYL-COA DEHYDROGENASE FAMILY PROTEIN (AFU_ORTHOLOGUE AFUA_6G10880)-RELATED"/>
    <property type="match status" value="1"/>
</dbReference>
<dbReference type="Gene3D" id="2.40.110.10">
    <property type="entry name" value="Butyryl-CoA Dehydrogenase, subunit A, domain 2"/>
    <property type="match status" value="1"/>
</dbReference>
<dbReference type="Gene3D" id="1.20.140.10">
    <property type="entry name" value="Butyryl-CoA Dehydrogenase, subunit A, domain 3"/>
    <property type="match status" value="1"/>
</dbReference>
<dbReference type="SUPFAM" id="SSF55856">
    <property type="entry name" value="Cytochrome b5-like heme/steroid binding domain"/>
    <property type="match status" value="1"/>
</dbReference>
<dbReference type="GO" id="GO:0003995">
    <property type="term" value="F:acyl-CoA dehydrogenase activity"/>
    <property type="evidence" value="ECO:0007669"/>
    <property type="project" value="TreeGrafter"/>
</dbReference>
<dbReference type="Pfam" id="PF02770">
    <property type="entry name" value="Acyl-CoA_dh_M"/>
    <property type="match status" value="1"/>
</dbReference>
<evidence type="ECO:0000256" key="2">
    <source>
        <dbReference type="ARBA" id="ARBA00009347"/>
    </source>
</evidence>
<comment type="caution">
    <text evidence="10">The sequence shown here is derived from an EMBL/GenBank/DDBJ whole genome shotgun (WGS) entry which is preliminary data.</text>
</comment>
<dbReference type="InterPro" id="IPR036250">
    <property type="entry name" value="AcylCo_DH-like_C"/>
</dbReference>